<keyword evidence="4 7" id="KW-1133">Transmembrane helix</keyword>
<proteinExistence type="predicted"/>
<dbReference type="EMBL" id="VLTM01000108">
    <property type="protein sequence ID" value="KAA0152245.1"/>
    <property type="molecule type" value="Genomic_DNA"/>
</dbReference>
<evidence type="ECO:0000256" key="1">
    <source>
        <dbReference type="ARBA" id="ARBA00004141"/>
    </source>
</evidence>
<evidence type="ECO:0000256" key="5">
    <source>
        <dbReference type="ARBA" id="ARBA00023136"/>
    </source>
</evidence>
<dbReference type="AlphaFoldDB" id="A0A5A8CGR1"/>
<feature type="transmembrane region" description="Helical" evidence="7">
    <location>
        <begin position="596"/>
        <end position="620"/>
    </location>
</feature>
<dbReference type="InterPro" id="IPR002293">
    <property type="entry name" value="AA/rel_permease1"/>
</dbReference>
<feature type="transmembrane region" description="Helical" evidence="7">
    <location>
        <begin position="320"/>
        <end position="347"/>
    </location>
</feature>
<feature type="transmembrane region" description="Helical" evidence="7">
    <location>
        <begin position="287"/>
        <end position="308"/>
    </location>
</feature>
<feature type="transmembrane region" description="Helical" evidence="7">
    <location>
        <begin position="154"/>
        <end position="172"/>
    </location>
</feature>
<protein>
    <recommendedName>
        <fullName evidence="8">Cationic amino acid transporter C-terminal domain-containing protein</fullName>
    </recommendedName>
</protein>
<dbReference type="Gene3D" id="1.20.1740.10">
    <property type="entry name" value="Amino acid/polyamine transporter I"/>
    <property type="match status" value="1"/>
</dbReference>
<dbReference type="Pfam" id="PF13520">
    <property type="entry name" value="AA_permease_2"/>
    <property type="match status" value="1"/>
</dbReference>
<feature type="compositionally biased region" description="Acidic residues" evidence="6">
    <location>
        <begin position="690"/>
        <end position="700"/>
    </location>
</feature>
<evidence type="ECO:0000313" key="10">
    <source>
        <dbReference type="Proteomes" id="UP000325113"/>
    </source>
</evidence>
<feature type="transmembrane region" description="Helical" evidence="7">
    <location>
        <begin position="92"/>
        <end position="112"/>
    </location>
</feature>
<feature type="transmembrane region" description="Helical" evidence="7">
    <location>
        <begin position="246"/>
        <end position="267"/>
    </location>
</feature>
<feature type="compositionally biased region" description="Low complexity" evidence="6">
    <location>
        <begin position="666"/>
        <end position="679"/>
    </location>
</feature>
<evidence type="ECO:0000256" key="7">
    <source>
        <dbReference type="SAM" id="Phobius"/>
    </source>
</evidence>
<keyword evidence="3 7" id="KW-0812">Transmembrane</keyword>
<accession>A0A5A8CGR1</accession>
<feature type="domain" description="Cationic amino acid transporter C-terminal" evidence="8">
    <location>
        <begin position="595"/>
        <end position="645"/>
    </location>
</feature>
<sequence length="725" mass="74212">MSSAPWGSGLVERLLRRKTLRMVAREAQVDDREAEGADSSALLPAADAVVLTEDGESVPEALGGEQGSDVGADGEGGGDSKKAHGLRRELKLMDIVAYGVGCTVGAGIYSLVGEGARVAGPGVLFSFMVGAFSCVLTGLAYSELAALIPLSGSAYTYALVTLGELPAWLVGWNLTLEYAISAAAIARSWGSYVGVIFKSAGAPLPVWMSALPLAEGWTLSPLAALLVVACTAMLTRGVSASSRFNLVVTAVNMLVLTFVVGYGAFFVDPANWTAVNDSFVPYGASSIMQGAGVVFFSFLGFDMVSSLAEEVQSPQTTMPLGIIASLAASAGVYVAVCLVVTGMAPFPEFTSAEHIDAPLSFVFQFHGAAWAAVLVAVGSVAGLTSAAFTCIMGQPRIFYRMARDGLLWKFFADVSPTTGVPILGTWLTGLLTALVALFVPLDVLAQAISIGTLLAFCAVCAGVMVLHLDAPDCMRAASDTATSVGGRRRASLPPPGPGLLQSWCISALAACSSSGGSRRPGATASSAAASPLMAPPRSPAVVALIGALFVVSLAAGASSSHGGPGWLTVTLFSLLGLNLLWLCLLPRRAIADAPFLCPAMPLVPGAGMAINCVMMASLPFDSWLRMLGWAAVGLAVYVFYGVWHSILRDPEMAALLVAPAAAADSAKPSRGSASANSGARRNRPGGYEGLVDDDADDDDQGLVIGDPASAEAAGESASLVAGGRG</sequence>
<dbReference type="GO" id="GO:0015171">
    <property type="term" value="F:amino acid transmembrane transporter activity"/>
    <property type="evidence" value="ECO:0007669"/>
    <property type="project" value="TreeGrafter"/>
</dbReference>
<dbReference type="PANTHER" id="PTHR43243:SF4">
    <property type="entry name" value="CATIONIC AMINO ACID TRANSPORTER 4"/>
    <property type="match status" value="1"/>
</dbReference>
<name>A0A5A8CGR1_CAFRO</name>
<dbReference type="PANTHER" id="PTHR43243">
    <property type="entry name" value="INNER MEMBRANE TRANSPORTER YGJI-RELATED"/>
    <property type="match status" value="1"/>
</dbReference>
<feature type="compositionally biased region" description="Low complexity" evidence="6">
    <location>
        <begin position="708"/>
        <end position="725"/>
    </location>
</feature>
<feature type="transmembrane region" description="Helical" evidence="7">
    <location>
        <begin position="414"/>
        <end position="438"/>
    </location>
</feature>
<feature type="transmembrane region" description="Helical" evidence="7">
    <location>
        <begin position="216"/>
        <end position="234"/>
    </location>
</feature>
<feature type="transmembrane region" description="Helical" evidence="7">
    <location>
        <begin position="626"/>
        <end position="643"/>
    </location>
</feature>
<feature type="region of interest" description="Disordered" evidence="6">
    <location>
        <begin position="58"/>
        <end position="82"/>
    </location>
</feature>
<feature type="transmembrane region" description="Helical" evidence="7">
    <location>
        <begin position="540"/>
        <end position="559"/>
    </location>
</feature>
<feature type="region of interest" description="Disordered" evidence="6">
    <location>
        <begin position="666"/>
        <end position="725"/>
    </location>
</feature>
<feature type="transmembrane region" description="Helical" evidence="7">
    <location>
        <begin position="565"/>
        <end position="584"/>
    </location>
</feature>
<comment type="caution">
    <text evidence="9">The sequence shown here is derived from an EMBL/GenBank/DDBJ whole genome shotgun (WGS) entry which is preliminary data.</text>
</comment>
<evidence type="ECO:0000313" key="9">
    <source>
        <dbReference type="EMBL" id="KAA0152245.1"/>
    </source>
</evidence>
<feature type="transmembrane region" description="Helical" evidence="7">
    <location>
        <begin position="367"/>
        <end position="393"/>
    </location>
</feature>
<dbReference type="GO" id="GO:0016020">
    <property type="term" value="C:membrane"/>
    <property type="evidence" value="ECO:0007669"/>
    <property type="project" value="UniProtKB-SubCell"/>
</dbReference>
<evidence type="ECO:0000256" key="3">
    <source>
        <dbReference type="ARBA" id="ARBA00022692"/>
    </source>
</evidence>
<organism evidence="9 10">
    <name type="scientific">Cafeteria roenbergensis</name>
    <name type="common">Marine flagellate</name>
    <dbReference type="NCBI Taxonomy" id="33653"/>
    <lineage>
        <taxon>Eukaryota</taxon>
        <taxon>Sar</taxon>
        <taxon>Stramenopiles</taxon>
        <taxon>Bigyra</taxon>
        <taxon>Opalozoa</taxon>
        <taxon>Bicosoecida</taxon>
        <taxon>Cafeteriaceae</taxon>
        <taxon>Cafeteria</taxon>
    </lineage>
</organism>
<evidence type="ECO:0000259" key="8">
    <source>
        <dbReference type="Pfam" id="PF13906"/>
    </source>
</evidence>
<evidence type="ECO:0000256" key="6">
    <source>
        <dbReference type="SAM" id="MobiDB-lite"/>
    </source>
</evidence>
<evidence type="ECO:0000256" key="4">
    <source>
        <dbReference type="ARBA" id="ARBA00022989"/>
    </source>
</evidence>
<dbReference type="InterPro" id="IPR029485">
    <property type="entry name" value="CAT_C"/>
</dbReference>
<gene>
    <name evidence="9" type="ORF">FNF31_06676</name>
</gene>
<reference evidence="9 10" key="1">
    <citation type="submission" date="2019-07" db="EMBL/GenBank/DDBJ databases">
        <title>Genomes of Cafeteria roenbergensis.</title>
        <authorList>
            <person name="Fischer M.G."/>
            <person name="Hackl T."/>
            <person name="Roman M."/>
        </authorList>
    </citation>
    <scope>NUCLEOTIDE SEQUENCE [LARGE SCALE GENOMIC DNA]</scope>
    <source>
        <strain evidence="9 10">Cflag</strain>
    </source>
</reference>
<dbReference type="Proteomes" id="UP000325113">
    <property type="component" value="Unassembled WGS sequence"/>
</dbReference>
<dbReference type="Pfam" id="PF13906">
    <property type="entry name" value="AA_permease_C"/>
    <property type="match status" value="1"/>
</dbReference>
<keyword evidence="2" id="KW-0813">Transport</keyword>
<evidence type="ECO:0000256" key="2">
    <source>
        <dbReference type="ARBA" id="ARBA00022448"/>
    </source>
</evidence>
<feature type="transmembrane region" description="Helical" evidence="7">
    <location>
        <begin position="118"/>
        <end position="142"/>
    </location>
</feature>
<comment type="subcellular location">
    <subcellularLocation>
        <location evidence="1">Membrane</location>
        <topology evidence="1">Multi-pass membrane protein</topology>
    </subcellularLocation>
</comment>
<keyword evidence="5 7" id="KW-0472">Membrane</keyword>
<feature type="transmembrane region" description="Helical" evidence="7">
    <location>
        <begin position="444"/>
        <end position="466"/>
    </location>
</feature>